<dbReference type="EMBL" id="JANBQB010000701">
    <property type="protein sequence ID" value="KAJ1974116.1"/>
    <property type="molecule type" value="Genomic_DNA"/>
</dbReference>
<feature type="domain" description="Origin recognition complex subunit 3 winged helix C-terminal" evidence="11">
    <location>
        <begin position="748"/>
        <end position="784"/>
    </location>
</feature>
<comment type="similarity">
    <text evidence="2">Belongs to the ORC3 family.</text>
</comment>
<comment type="caution">
    <text evidence="13">The sequence shown here is derived from an EMBL/GenBank/DDBJ whole genome shotgun (WGS) entry which is preliminary data.</text>
</comment>
<dbReference type="InterPro" id="IPR020795">
    <property type="entry name" value="ORC3"/>
</dbReference>
<dbReference type="GO" id="GO:0005664">
    <property type="term" value="C:nuclear origin of replication recognition complex"/>
    <property type="evidence" value="ECO:0007669"/>
    <property type="project" value="InterPro"/>
</dbReference>
<organism evidence="13 14">
    <name type="scientific">Dimargaris verticillata</name>
    <dbReference type="NCBI Taxonomy" id="2761393"/>
    <lineage>
        <taxon>Eukaryota</taxon>
        <taxon>Fungi</taxon>
        <taxon>Fungi incertae sedis</taxon>
        <taxon>Zoopagomycota</taxon>
        <taxon>Kickxellomycotina</taxon>
        <taxon>Dimargaritomycetes</taxon>
        <taxon>Dimargaritales</taxon>
        <taxon>Dimargaritaceae</taxon>
        <taxon>Dimargaris</taxon>
    </lineage>
</organism>
<evidence type="ECO:0000256" key="6">
    <source>
        <dbReference type="ARBA" id="ARBA00023125"/>
    </source>
</evidence>
<dbReference type="GO" id="GO:0003688">
    <property type="term" value="F:DNA replication origin binding"/>
    <property type="evidence" value="ECO:0007669"/>
    <property type="project" value="TreeGrafter"/>
</dbReference>
<comment type="subunit">
    <text evidence="8">Component of ORC, a complex composed of at least 6 subunits: ORC1, ORC2, ORC3, ORC4, ORC5 and ORC6. ORC is regulated in a cell-cycle dependent manner. It is sequentially assembled at the exit from anaphase of mitosis and disassembled as cells enter S phase.</text>
</comment>
<proteinExistence type="inferred from homology"/>
<dbReference type="GO" id="GO:0005656">
    <property type="term" value="C:nuclear pre-replicative complex"/>
    <property type="evidence" value="ECO:0007669"/>
    <property type="project" value="TreeGrafter"/>
</dbReference>
<evidence type="ECO:0000256" key="1">
    <source>
        <dbReference type="ARBA" id="ARBA00004123"/>
    </source>
</evidence>
<evidence type="ECO:0000313" key="13">
    <source>
        <dbReference type="EMBL" id="KAJ1974116.1"/>
    </source>
</evidence>
<dbReference type="OrthoDB" id="10265211at2759"/>
<feature type="domain" description="Origin recognition complex subunit 3 winged helix C-terminal" evidence="11">
    <location>
        <begin position="678"/>
        <end position="744"/>
    </location>
</feature>
<evidence type="ECO:0000256" key="5">
    <source>
        <dbReference type="ARBA" id="ARBA00022705"/>
    </source>
</evidence>
<feature type="domain" description="Origin recognition complex subunit 3 N-terminal" evidence="10">
    <location>
        <begin position="6"/>
        <end position="351"/>
    </location>
</feature>
<protein>
    <recommendedName>
        <fullName evidence="3">Origin recognition complex subunit 3</fullName>
    </recommendedName>
</protein>
<dbReference type="Pfam" id="PF19675">
    <property type="entry name" value="ORC3_ins"/>
    <property type="match status" value="1"/>
</dbReference>
<keyword evidence="4" id="KW-0597">Phosphoprotein</keyword>
<dbReference type="CDD" id="cd20704">
    <property type="entry name" value="Orc3"/>
    <property type="match status" value="2"/>
</dbReference>
<sequence>MANVDAFDSVSEGCFVLKPKPKSQRLTRKGTDVPFAKYDGFCKLINGTESDQLVALRHQLYSSVWTAIQIEIAQTLDRVNQTELGQLTDWFDRLNGPSVSNVALPVQEIPTVALLAGINIQDHDLLYARIATHLQQTHQSLVVRLHSKDCATIKTALTAIIQQTMDAGRRAWPGDPDHAQFDANAALAKKSGHHAPAKYDIQYLIHWYEHFGCWCSPSDSAKVVLILQDFEGFDYAVLEQMIQILSGHLDRLPVTLIFGIATSVDMVHQALPKHITGLLRMEALSLQLSTKAVDALVETVVIPSQWGFALGYKPYNYLMRQFALHNFSVAGVVSTLQFAIMAYFYSSPLSPLAALLAKHPDPRVQKVACLTWTTLLSKDHLEMIRMQPSLRMYLESLDLAPKALYSLLDDNHAFFQQHVLPLIDRINVHQQMYALGLQCFHHLQGVCESKALCKPMRILHLFALTEDLPCTKHYEAVFQAFRRQDRAAVCRCLEVCHQTFTASSRISTQTTCLATLVRMTLVLIQALRDQPSMSYRVAETIIKADTFISGEDVVVLQAAAVSDEAANHGDGPPAAGKLSQAHPGAANPLLQSLLTGTNKDTTQSPRSTPQRINRRLMQLSDKARDLSDEQLRWLQLAYDCLDRIFRETLRCYDKLPLHELFYYDNVLLLKRAFNAQPRATIQTALSQPSHYLGCHCCKQHLEANAMSASHDDTCVLYKLYQECGRMINLYDWFTAFASIKESEPHHPSPGELQARFIRGVSELQFLGFIKPTSRKTDHVLRLTWGTV</sequence>
<dbReference type="PANTHER" id="PTHR12748">
    <property type="entry name" value="ORIGIN RECOGNITION COMPLEX SUBUNIT 3"/>
    <property type="match status" value="1"/>
</dbReference>
<reference evidence="13" key="1">
    <citation type="submission" date="2022-07" db="EMBL/GenBank/DDBJ databases">
        <title>Phylogenomic reconstructions and comparative analyses of Kickxellomycotina fungi.</title>
        <authorList>
            <person name="Reynolds N.K."/>
            <person name="Stajich J.E."/>
            <person name="Barry K."/>
            <person name="Grigoriev I.V."/>
            <person name="Crous P."/>
            <person name="Smith M.E."/>
        </authorList>
    </citation>
    <scope>NUCLEOTIDE SEQUENCE</scope>
    <source>
        <strain evidence="13">RSA 567</strain>
    </source>
</reference>
<dbReference type="Proteomes" id="UP001151582">
    <property type="component" value="Unassembled WGS sequence"/>
</dbReference>
<dbReference type="InterPro" id="IPR045663">
    <property type="entry name" value="ORC3_ins"/>
</dbReference>
<accession>A0A9W8B3F0</accession>
<dbReference type="Pfam" id="PF18137">
    <property type="entry name" value="WHD_ORC"/>
    <property type="match status" value="2"/>
</dbReference>
<evidence type="ECO:0000256" key="4">
    <source>
        <dbReference type="ARBA" id="ARBA00022553"/>
    </source>
</evidence>
<keyword evidence="14" id="KW-1185">Reference proteome</keyword>
<evidence type="ECO:0000256" key="8">
    <source>
        <dbReference type="ARBA" id="ARBA00026084"/>
    </source>
</evidence>
<keyword evidence="6" id="KW-0238">DNA-binding</keyword>
<keyword evidence="5" id="KW-0235">DNA replication</keyword>
<dbReference type="GO" id="GO:0031261">
    <property type="term" value="C:DNA replication preinitiation complex"/>
    <property type="evidence" value="ECO:0007669"/>
    <property type="project" value="TreeGrafter"/>
</dbReference>
<feature type="domain" description="Origin recognition complex subunit 3 insertion" evidence="12">
    <location>
        <begin position="375"/>
        <end position="505"/>
    </location>
</feature>
<name>A0A9W8B3F0_9FUNG</name>
<evidence type="ECO:0000256" key="2">
    <source>
        <dbReference type="ARBA" id="ARBA00010977"/>
    </source>
</evidence>
<gene>
    <name evidence="13" type="primary">ORC3</name>
    <name evidence="13" type="ORF">H4R34_004837</name>
</gene>
<dbReference type="InterPro" id="IPR045667">
    <property type="entry name" value="ORC3_N"/>
</dbReference>
<evidence type="ECO:0000256" key="7">
    <source>
        <dbReference type="ARBA" id="ARBA00023242"/>
    </source>
</evidence>
<dbReference type="PANTHER" id="PTHR12748:SF0">
    <property type="entry name" value="ORIGIN RECOGNITION COMPLEX SUBUNIT 3"/>
    <property type="match status" value="1"/>
</dbReference>
<keyword evidence="7" id="KW-0539">Nucleus</keyword>
<evidence type="ECO:0000256" key="3">
    <source>
        <dbReference type="ARBA" id="ARBA00019085"/>
    </source>
</evidence>
<dbReference type="Pfam" id="PF07034">
    <property type="entry name" value="ORC3_N"/>
    <property type="match status" value="1"/>
</dbReference>
<evidence type="ECO:0000256" key="9">
    <source>
        <dbReference type="ARBA" id="ARBA00045241"/>
    </source>
</evidence>
<dbReference type="InterPro" id="IPR011989">
    <property type="entry name" value="ARM-like"/>
</dbReference>
<evidence type="ECO:0000259" key="10">
    <source>
        <dbReference type="Pfam" id="PF07034"/>
    </source>
</evidence>
<comment type="function">
    <text evidence="9">Component of the origin recognition complex (ORC) that binds origins of replication. DNA-binding is ATP-dependent. The specific DNA sequences that define origins of replication have not been identified yet. ORC is required to assemble the pre-replication complex necessary to initiate DNA replication. Binds histone H3 and H4 trimethylation marks H3K9me3, H3K27me3 and H4K20me3.</text>
</comment>
<dbReference type="Gene3D" id="1.25.10.10">
    <property type="entry name" value="Leucine-rich Repeat Variant"/>
    <property type="match status" value="1"/>
</dbReference>
<dbReference type="InterPro" id="IPR040855">
    <property type="entry name" value="ORC_WH_C"/>
</dbReference>
<evidence type="ECO:0000259" key="11">
    <source>
        <dbReference type="Pfam" id="PF18137"/>
    </source>
</evidence>
<evidence type="ECO:0000313" key="14">
    <source>
        <dbReference type="Proteomes" id="UP001151582"/>
    </source>
</evidence>
<dbReference type="AlphaFoldDB" id="A0A9W8B3F0"/>
<dbReference type="GO" id="GO:0006270">
    <property type="term" value="P:DNA replication initiation"/>
    <property type="evidence" value="ECO:0007669"/>
    <property type="project" value="TreeGrafter"/>
</dbReference>
<evidence type="ECO:0000259" key="12">
    <source>
        <dbReference type="Pfam" id="PF19675"/>
    </source>
</evidence>
<comment type="subcellular location">
    <subcellularLocation>
        <location evidence="1">Nucleus</location>
    </subcellularLocation>
</comment>